<reference evidence="8 9" key="1">
    <citation type="submission" date="2018-07" db="EMBL/GenBank/DDBJ databases">
        <title>Genome sequence of Nitratireductor thuwali#1536.</title>
        <authorList>
            <person name="Michoud G."/>
            <person name="Merlino G."/>
            <person name="Sefrji F.O."/>
            <person name="Daffonchio D."/>
        </authorList>
    </citation>
    <scope>NUCLEOTIDE SEQUENCE [LARGE SCALE GENOMIC DNA]</scope>
    <source>
        <strain evidence="9">Nit1536</strain>
    </source>
</reference>
<feature type="transmembrane region" description="Helical" evidence="6">
    <location>
        <begin position="161"/>
        <end position="180"/>
    </location>
</feature>
<keyword evidence="3 6" id="KW-0812">Transmembrane</keyword>
<sequence>MMARRARIFLSTILLSAAFADAAAAHTFGPASGAGSLAWAAFTAAALALAAIFYAQGLRRLWARAGAGAGIRRWQAAAFAGGWLSAAAALLSPLDQWGEELFSAHMVQHEILMLVSAPLIVLGRPAAVFLWAFSPNGRRRTGRFFSSSPWLAIWRPLTHPLGAWTIYATVLWAWHAPVLFEAATVRNDVHALQHATFFGAALLFWWAFLDAGHGRSNDGIALVANFTTAVHSSLLGALLTFASSAWYSPYLETAAHWGLTPLEDQQLGGLIMWVPGGLAHLIAGLVVGARWIGQERRGPVPDRAGGGK</sequence>
<evidence type="ECO:0000256" key="1">
    <source>
        <dbReference type="ARBA" id="ARBA00004651"/>
    </source>
</evidence>
<feature type="transmembrane region" description="Helical" evidence="6">
    <location>
        <begin position="192"/>
        <end position="209"/>
    </location>
</feature>
<keyword evidence="2" id="KW-1003">Cell membrane</keyword>
<keyword evidence="5 6" id="KW-0472">Membrane</keyword>
<comment type="subcellular location">
    <subcellularLocation>
        <location evidence="1">Cell membrane</location>
        <topology evidence="1">Multi-pass membrane protein</topology>
    </subcellularLocation>
</comment>
<dbReference type="Pfam" id="PF09678">
    <property type="entry name" value="Caa3_CtaG"/>
    <property type="match status" value="1"/>
</dbReference>
<evidence type="ECO:0000256" key="5">
    <source>
        <dbReference type="ARBA" id="ARBA00023136"/>
    </source>
</evidence>
<proteinExistence type="predicted"/>
<dbReference type="RefSeq" id="WP_338530378.1">
    <property type="nucleotide sequence ID" value="NZ_CP030941.1"/>
</dbReference>
<evidence type="ECO:0000256" key="3">
    <source>
        <dbReference type="ARBA" id="ARBA00022692"/>
    </source>
</evidence>
<evidence type="ECO:0000256" key="7">
    <source>
        <dbReference type="SAM" id="SignalP"/>
    </source>
</evidence>
<evidence type="ECO:0000313" key="9">
    <source>
        <dbReference type="Proteomes" id="UP001342418"/>
    </source>
</evidence>
<keyword evidence="7" id="KW-0732">Signal</keyword>
<evidence type="ECO:0008006" key="10">
    <source>
        <dbReference type="Google" id="ProtNLM"/>
    </source>
</evidence>
<evidence type="ECO:0000256" key="4">
    <source>
        <dbReference type="ARBA" id="ARBA00022989"/>
    </source>
</evidence>
<evidence type="ECO:0000256" key="2">
    <source>
        <dbReference type="ARBA" id="ARBA00022475"/>
    </source>
</evidence>
<evidence type="ECO:0000313" key="8">
    <source>
        <dbReference type="EMBL" id="UUP18114.1"/>
    </source>
</evidence>
<feature type="transmembrane region" description="Helical" evidence="6">
    <location>
        <begin position="111"/>
        <end position="133"/>
    </location>
</feature>
<protein>
    <recommendedName>
        <fullName evidence="10">Cytochrome c oxidase assembly protein</fullName>
    </recommendedName>
</protein>
<feature type="transmembrane region" description="Helical" evidence="6">
    <location>
        <begin position="74"/>
        <end position="91"/>
    </location>
</feature>
<evidence type="ECO:0000256" key="6">
    <source>
        <dbReference type="SAM" id="Phobius"/>
    </source>
</evidence>
<dbReference type="Proteomes" id="UP001342418">
    <property type="component" value="Chromosome"/>
</dbReference>
<feature type="transmembrane region" description="Helical" evidence="6">
    <location>
        <begin position="221"/>
        <end position="247"/>
    </location>
</feature>
<name>A0ABY5MLG8_9HYPH</name>
<keyword evidence="9" id="KW-1185">Reference proteome</keyword>
<feature type="signal peptide" evidence="7">
    <location>
        <begin position="1"/>
        <end position="22"/>
    </location>
</feature>
<accession>A0ABY5MLG8</accession>
<dbReference type="InterPro" id="IPR019108">
    <property type="entry name" value="Caa3_assmbl_CtaG-rel"/>
</dbReference>
<dbReference type="EMBL" id="CP030941">
    <property type="protein sequence ID" value="UUP18114.1"/>
    <property type="molecule type" value="Genomic_DNA"/>
</dbReference>
<gene>
    <name evidence="8" type="ORF">NTH_02594</name>
</gene>
<organism evidence="8 9">
    <name type="scientific">Nitratireductor thuwali</name>
    <dbReference type="NCBI Taxonomy" id="2267699"/>
    <lineage>
        <taxon>Bacteria</taxon>
        <taxon>Pseudomonadati</taxon>
        <taxon>Pseudomonadota</taxon>
        <taxon>Alphaproteobacteria</taxon>
        <taxon>Hyphomicrobiales</taxon>
        <taxon>Phyllobacteriaceae</taxon>
        <taxon>Nitratireductor</taxon>
    </lineage>
</organism>
<feature type="transmembrane region" description="Helical" evidence="6">
    <location>
        <begin position="34"/>
        <end position="54"/>
    </location>
</feature>
<feature type="chain" id="PRO_5045110798" description="Cytochrome c oxidase assembly protein" evidence="7">
    <location>
        <begin position="23"/>
        <end position="308"/>
    </location>
</feature>
<keyword evidence="4 6" id="KW-1133">Transmembrane helix</keyword>
<feature type="transmembrane region" description="Helical" evidence="6">
    <location>
        <begin position="267"/>
        <end position="287"/>
    </location>
</feature>